<gene>
    <name evidence="1" type="ORF">GCM10007094_01080</name>
</gene>
<protein>
    <submittedName>
        <fullName evidence="1">Uncharacterized protein</fullName>
    </submittedName>
</protein>
<evidence type="ECO:0000313" key="1">
    <source>
        <dbReference type="EMBL" id="GHB17401.1"/>
    </source>
</evidence>
<reference evidence="2" key="1">
    <citation type="journal article" date="2019" name="Int. J. Syst. Evol. Microbiol.">
        <title>The Global Catalogue of Microorganisms (GCM) 10K type strain sequencing project: providing services to taxonomists for standard genome sequencing and annotation.</title>
        <authorList>
            <consortium name="The Broad Institute Genomics Platform"/>
            <consortium name="The Broad Institute Genome Sequencing Center for Infectious Disease"/>
            <person name="Wu L."/>
            <person name="Ma J."/>
        </authorList>
    </citation>
    <scope>NUCLEOTIDE SEQUENCE [LARGE SCALE GENOMIC DNA]</scope>
    <source>
        <strain evidence="2">KCTC 12861</strain>
    </source>
</reference>
<name>A0ABQ3DV43_9HYPH</name>
<dbReference type="EMBL" id="BMXE01000001">
    <property type="protein sequence ID" value="GHB17401.1"/>
    <property type="molecule type" value="Genomic_DNA"/>
</dbReference>
<keyword evidence="2" id="KW-1185">Reference proteome</keyword>
<dbReference type="Proteomes" id="UP000637980">
    <property type="component" value="Unassembled WGS sequence"/>
</dbReference>
<accession>A0ABQ3DV43</accession>
<comment type="caution">
    <text evidence="1">The sequence shown here is derived from an EMBL/GenBank/DDBJ whole genome shotgun (WGS) entry which is preliminary data.</text>
</comment>
<evidence type="ECO:0000313" key="2">
    <source>
        <dbReference type="Proteomes" id="UP000637980"/>
    </source>
</evidence>
<proteinExistence type="predicted"/>
<sequence length="149" mass="17233">MRNDDITSEIYLASLNSYNHFEDLSKAISKPFISYGTRTNIDPSLSPDGRYLVFEAATSEPGVKNWVYIFVIADVQSKSIVKVFAPMKIANAYKLSMPVFVDNTTIRYMQIERDEYSLWEYSLQSREAELIKRIKMSDIALQQRIDISR</sequence>
<organism evidence="1 2">
    <name type="scientific">Pseudovibrio japonicus</name>
    <dbReference type="NCBI Taxonomy" id="366534"/>
    <lineage>
        <taxon>Bacteria</taxon>
        <taxon>Pseudomonadati</taxon>
        <taxon>Pseudomonadota</taxon>
        <taxon>Alphaproteobacteria</taxon>
        <taxon>Hyphomicrobiales</taxon>
        <taxon>Stappiaceae</taxon>
        <taxon>Pseudovibrio</taxon>
    </lineage>
</organism>